<evidence type="ECO:0000256" key="7">
    <source>
        <dbReference type="ARBA" id="ARBA00023136"/>
    </source>
</evidence>
<evidence type="ECO:0000256" key="4">
    <source>
        <dbReference type="ARBA" id="ARBA00022597"/>
    </source>
</evidence>
<feature type="transmembrane region" description="Helical" evidence="9">
    <location>
        <begin position="147"/>
        <end position="166"/>
    </location>
</feature>
<evidence type="ECO:0000256" key="8">
    <source>
        <dbReference type="SAM" id="Coils"/>
    </source>
</evidence>
<dbReference type="InterPro" id="IPR020846">
    <property type="entry name" value="MFS_dom"/>
</dbReference>
<evidence type="ECO:0000256" key="6">
    <source>
        <dbReference type="ARBA" id="ARBA00022989"/>
    </source>
</evidence>
<dbReference type="Pfam" id="PF00083">
    <property type="entry name" value="Sugar_tr"/>
    <property type="match status" value="1"/>
</dbReference>
<evidence type="ECO:0000256" key="9">
    <source>
        <dbReference type="SAM" id="Phobius"/>
    </source>
</evidence>
<evidence type="ECO:0000256" key="1">
    <source>
        <dbReference type="ARBA" id="ARBA00004651"/>
    </source>
</evidence>
<reference evidence="12" key="1">
    <citation type="submission" date="2025-08" db="UniProtKB">
        <authorList>
            <consortium name="RefSeq"/>
        </authorList>
    </citation>
    <scope>IDENTIFICATION</scope>
    <source>
        <tissue evidence="12">Silk gland</tissue>
    </source>
</reference>
<feature type="transmembrane region" description="Helical" evidence="9">
    <location>
        <begin position="428"/>
        <end position="448"/>
    </location>
</feature>
<dbReference type="PANTHER" id="PTHR48021:SF33">
    <property type="entry name" value="AT22075P-RELATED"/>
    <property type="match status" value="1"/>
</dbReference>
<feature type="coiled-coil region" evidence="8">
    <location>
        <begin position="453"/>
        <end position="480"/>
    </location>
</feature>
<dbReference type="GO" id="GO:0022857">
    <property type="term" value="F:transmembrane transporter activity"/>
    <property type="evidence" value="ECO:0007669"/>
    <property type="project" value="InterPro"/>
</dbReference>
<name>A0A6J2KGV0_BOMMA</name>
<dbReference type="OrthoDB" id="6612291at2759"/>
<feature type="transmembrane region" description="Helical" evidence="9">
    <location>
        <begin position="397"/>
        <end position="416"/>
    </location>
</feature>
<evidence type="ECO:0000256" key="5">
    <source>
        <dbReference type="ARBA" id="ARBA00022692"/>
    </source>
</evidence>
<dbReference type="Proteomes" id="UP000504629">
    <property type="component" value="Unplaced"/>
</dbReference>
<accession>A0A6J2KGV0</accession>
<keyword evidence="2" id="KW-0813">Transport</keyword>
<evidence type="ECO:0000313" key="12">
    <source>
        <dbReference type="RefSeq" id="XP_028041581.1"/>
    </source>
</evidence>
<dbReference type="RefSeq" id="XP_028041581.1">
    <property type="nucleotide sequence ID" value="XM_028185780.1"/>
</dbReference>
<feature type="transmembrane region" description="Helical" evidence="9">
    <location>
        <begin position="90"/>
        <end position="106"/>
    </location>
</feature>
<dbReference type="KEGG" id="bman:114251497"/>
<dbReference type="Gene3D" id="1.20.1250.20">
    <property type="entry name" value="MFS general substrate transporter like domains"/>
    <property type="match status" value="1"/>
</dbReference>
<keyword evidence="5 9" id="KW-0812">Transmembrane</keyword>
<keyword evidence="4" id="KW-0762">Sugar transport</keyword>
<dbReference type="PROSITE" id="PS50850">
    <property type="entry name" value="MFS"/>
    <property type="match status" value="1"/>
</dbReference>
<keyword evidence="11" id="KW-1185">Reference proteome</keyword>
<dbReference type="InterPro" id="IPR050549">
    <property type="entry name" value="MFS_Trehalose_Transporter"/>
</dbReference>
<evidence type="ECO:0000259" key="10">
    <source>
        <dbReference type="PROSITE" id="PS50850"/>
    </source>
</evidence>
<dbReference type="GeneID" id="114251497"/>
<feature type="transmembrane region" description="Helical" evidence="9">
    <location>
        <begin position="172"/>
        <end position="192"/>
    </location>
</feature>
<feature type="transmembrane region" description="Helical" evidence="9">
    <location>
        <begin position="304"/>
        <end position="322"/>
    </location>
</feature>
<dbReference type="GO" id="GO:0005886">
    <property type="term" value="C:plasma membrane"/>
    <property type="evidence" value="ECO:0007669"/>
    <property type="project" value="UniProtKB-SubCell"/>
</dbReference>
<keyword evidence="3" id="KW-1003">Cell membrane</keyword>
<evidence type="ECO:0000313" key="11">
    <source>
        <dbReference type="Proteomes" id="UP000504629"/>
    </source>
</evidence>
<comment type="subcellular location">
    <subcellularLocation>
        <location evidence="1">Cell membrane</location>
        <topology evidence="1">Multi-pass membrane protein</topology>
    </subcellularLocation>
</comment>
<evidence type="ECO:0000256" key="3">
    <source>
        <dbReference type="ARBA" id="ARBA00022475"/>
    </source>
</evidence>
<evidence type="ECO:0000256" key="2">
    <source>
        <dbReference type="ARBA" id="ARBA00022448"/>
    </source>
</evidence>
<feature type="transmembrane region" description="Helical" evidence="9">
    <location>
        <begin position="60"/>
        <end position="78"/>
    </location>
</feature>
<organism evidence="11 12">
    <name type="scientific">Bombyx mandarina</name>
    <name type="common">Wild silk moth</name>
    <name type="synonym">Wild silkworm</name>
    <dbReference type="NCBI Taxonomy" id="7092"/>
    <lineage>
        <taxon>Eukaryota</taxon>
        <taxon>Metazoa</taxon>
        <taxon>Ecdysozoa</taxon>
        <taxon>Arthropoda</taxon>
        <taxon>Hexapoda</taxon>
        <taxon>Insecta</taxon>
        <taxon>Pterygota</taxon>
        <taxon>Neoptera</taxon>
        <taxon>Endopterygota</taxon>
        <taxon>Lepidoptera</taxon>
        <taxon>Glossata</taxon>
        <taxon>Ditrysia</taxon>
        <taxon>Bombycoidea</taxon>
        <taxon>Bombycidae</taxon>
        <taxon>Bombycinae</taxon>
        <taxon>Bombyx</taxon>
    </lineage>
</organism>
<feature type="transmembrane region" description="Helical" evidence="9">
    <location>
        <begin position="263"/>
        <end position="284"/>
    </location>
</feature>
<feature type="transmembrane region" description="Helical" evidence="9">
    <location>
        <begin position="329"/>
        <end position="350"/>
    </location>
</feature>
<feature type="transmembrane region" description="Helical" evidence="9">
    <location>
        <begin position="362"/>
        <end position="385"/>
    </location>
</feature>
<keyword evidence="8" id="KW-0175">Coiled coil</keyword>
<dbReference type="FunFam" id="1.20.1250.20:FF:000218">
    <property type="entry name" value="facilitated trehalose transporter Tret1"/>
    <property type="match status" value="1"/>
</dbReference>
<keyword evidence="6 9" id="KW-1133">Transmembrane helix</keyword>
<feature type="transmembrane region" description="Helical" evidence="9">
    <location>
        <begin position="112"/>
        <end position="135"/>
    </location>
</feature>
<dbReference type="InterPro" id="IPR005828">
    <property type="entry name" value="MFS_sugar_transport-like"/>
</dbReference>
<proteinExistence type="predicted"/>
<dbReference type="SUPFAM" id="SSF103473">
    <property type="entry name" value="MFS general substrate transporter"/>
    <property type="match status" value="1"/>
</dbReference>
<dbReference type="InterPro" id="IPR036259">
    <property type="entry name" value="MFS_trans_sf"/>
</dbReference>
<feature type="transmembrane region" description="Helical" evidence="9">
    <location>
        <begin position="21"/>
        <end position="40"/>
    </location>
</feature>
<gene>
    <name evidence="12" type="primary">LOC114251497</name>
</gene>
<feature type="domain" description="Major facilitator superfamily (MFS) profile" evidence="10">
    <location>
        <begin position="19"/>
        <end position="452"/>
    </location>
</feature>
<dbReference type="AlphaFoldDB" id="A0A6J2KGV0"/>
<sequence>MKSYYFFFREGSKINQILCAVLINLPVFAYGASIGWMSPMTLLLQSPNSPRDPPLTDGEVSWMGAAAYLTCVPADYFMAFLGDRVGRKPALLFVSSVAVLCWVLKLSSMETWALVLARALVGITMAGSYVTCPLYTKEISEDSVRGLLGSVVTLFHCAGNLFLYVVGDVLPYRAVLWLCLALPTLHLVLFMAMPESPSYLIKHGKLDEAVRVVAWLRCRREDDPHVLNEVDLIKNEQERDQESSKFVLKAVVTDKLMSRAFRIALAVALAREVCGAIPVLNFAGEIFTLAAGGARPPLSPNQQAMALGAVQVAGSVLASSIVERAGRKPLLLTTALVSGASMCALATWFLCRRLGAEPPASLPVLALCLCIFCDAAGLQPVSVVITGEIFSFKYRGTVMATTMAASSFAAFLQMLFFKPVANVVGLYAAFYFFGGVCLLTALYVVLVVPETKKRRIDEIYEDLKTKKEKLEEKKIVIDKKSIQE</sequence>
<dbReference type="PANTHER" id="PTHR48021">
    <property type="match status" value="1"/>
</dbReference>
<keyword evidence="7 9" id="KW-0472">Membrane</keyword>
<protein>
    <submittedName>
        <fullName evidence="12">Solute carrier family 2, facilitated glucose transporter member 6-like</fullName>
    </submittedName>
</protein>